<evidence type="ECO:0000313" key="7">
    <source>
        <dbReference type="Proteomes" id="UP001165962"/>
    </source>
</evidence>
<keyword evidence="2" id="KW-0186">Copper</keyword>
<dbReference type="EMBL" id="JAAOIW010000011">
    <property type="protein sequence ID" value="NHN33286.1"/>
    <property type="molecule type" value="Genomic_DNA"/>
</dbReference>
<feature type="transmembrane region" description="Helical" evidence="4">
    <location>
        <begin position="117"/>
        <end position="136"/>
    </location>
</feature>
<comment type="caution">
    <text evidence="6">The sequence shown here is derived from an EMBL/GenBank/DDBJ whole genome shotgun (WGS) entry which is preliminary data.</text>
</comment>
<keyword evidence="4" id="KW-1133">Transmembrane helix</keyword>
<dbReference type="InterPro" id="IPR008972">
    <property type="entry name" value="Cupredoxin"/>
</dbReference>
<dbReference type="Pfam" id="PF13473">
    <property type="entry name" value="Cupredoxin_1"/>
    <property type="match status" value="1"/>
</dbReference>
<feature type="transmembrane region" description="Helical" evidence="4">
    <location>
        <begin position="61"/>
        <end position="81"/>
    </location>
</feature>
<evidence type="ECO:0000256" key="2">
    <source>
        <dbReference type="ARBA" id="ARBA00023008"/>
    </source>
</evidence>
<keyword evidence="1" id="KW-0479">Metal-binding</keyword>
<feature type="transmembrane region" description="Helical" evidence="4">
    <location>
        <begin position="156"/>
        <end position="175"/>
    </location>
</feature>
<dbReference type="InterPro" id="IPR050845">
    <property type="entry name" value="Cu-binding_ET"/>
</dbReference>
<feature type="transmembrane region" description="Helical" evidence="4">
    <location>
        <begin position="37"/>
        <end position="55"/>
    </location>
</feature>
<feature type="region of interest" description="Disordered" evidence="3">
    <location>
        <begin position="182"/>
        <end position="209"/>
    </location>
</feature>
<dbReference type="InterPro" id="IPR028096">
    <property type="entry name" value="EfeO_Cupredoxin"/>
</dbReference>
<protein>
    <recommendedName>
        <fullName evidence="5">EfeO-type cupredoxin-like domain-containing protein</fullName>
    </recommendedName>
</protein>
<sequence length="302" mass="32468">MYVSYLFLGSYIILAIWIIGFVTILRKRLSCMAGMMAAMVLGMSMGLGMGTLIATLLPDQFFQSAMISMLIGGLIGTLAGLPISIMAVLDGMLAGIMGGMMGAMLIVMVPVTDLNPTLKIIAVLCYGINFILLIMLQGDVKADHLSQKSFILSKPLPMFLIICIGLSLMFQSTIIEDSPNNNLAYQTDSEPTGTSEHNHADTNNTVTPTNKNDQELLIIATDYSFSVQTINLNSKQTVKITLENKGKVEHDFEISGTAVHVHAGPGKSSSKLATFKKPGQYKAVCTLPGHKEAGMISIVNIS</sequence>
<keyword evidence="4" id="KW-0472">Membrane</keyword>
<feature type="transmembrane region" description="Helical" evidence="4">
    <location>
        <begin position="6"/>
        <end position="25"/>
    </location>
</feature>
<dbReference type="PANTHER" id="PTHR38439">
    <property type="entry name" value="AURACYANIN-B"/>
    <property type="match status" value="1"/>
</dbReference>
<dbReference type="SUPFAM" id="SSF49503">
    <property type="entry name" value="Cupredoxins"/>
    <property type="match status" value="1"/>
</dbReference>
<keyword evidence="4" id="KW-0812">Transmembrane</keyword>
<keyword evidence="7" id="KW-1185">Reference proteome</keyword>
<dbReference type="Proteomes" id="UP001165962">
    <property type="component" value="Unassembled WGS sequence"/>
</dbReference>
<evidence type="ECO:0000256" key="1">
    <source>
        <dbReference type="ARBA" id="ARBA00022723"/>
    </source>
</evidence>
<organism evidence="6 7">
    <name type="scientific">Paenibacillus agricola</name>
    <dbReference type="NCBI Taxonomy" id="2716264"/>
    <lineage>
        <taxon>Bacteria</taxon>
        <taxon>Bacillati</taxon>
        <taxon>Bacillota</taxon>
        <taxon>Bacilli</taxon>
        <taxon>Bacillales</taxon>
        <taxon>Paenibacillaceae</taxon>
        <taxon>Paenibacillus</taxon>
    </lineage>
</organism>
<evidence type="ECO:0000256" key="3">
    <source>
        <dbReference type="SAM" id="MobiDB-lite"/>
    </source>
</evidence>
<dbReference type="PANTHER" id="PTHR38439:SF3">
    <property type="entry name" value="COPPER-RESISTANT CUPROPROTEIN COPI"/>
    <property type="match status" value="1"/>
</dbReference>
<feature type="transmembrane region" description="Helical" evidence="4">
    <location>
        <begin position="93"/>
        <end position="111"/>
    </location>
</feature>
<dbReference type="RefSeq" id="WP_166153591.1">
    <property type="nucleotide sequence ID" value="NZ_JAAOIW010000011.1"/>
</dbReference>
<feature type="domain" description="EfeO-type cupredoxin-like" evidence="5">
    <location>
        <begin position="210"/>
        <end position="294"/>
    </location>
</feature>
<proteinExistence type="predicted"/>
<reference evidence="6" key="1">
    <citation type="submission" date="2020-03" db="EMBL/GenBank/DDBJ databases">
        <title>Draft sequencing of Paenibacilllus sp. S3N08.</title>
        <authorList>
            <person name="Kim D.-U."/>
        </authorList>
    </citation>
    <scope>NUCLEOTIDE SEQUENCE</scope>
    <source>
        <strain evidence="6">S3N08</strain>
    </source>
</reference>
<gene>
    <name evidence="6" type="ORF">G9U52_26080</name>
</gene>
<name>A0ABX0JDF5_9BACL</name>
<accession>A0ABX0JDF5</accession>
<evidence type="ECO:0000256" key="4">
    <source>
        <dbReference type="SAM" id="Phobius"/>
    </source>
</evidence>
<dbReference type="Gene3D" id="2.60.40.420">
    <property type="entry name" value="Cupredoxins - blue copper proteins"/>
    <property type="match status" value="1"/>
</dbReference>
<evidence type="ECO:0000259" key="5">
    <source>
        <dbReference type="Pfam" id="PF13473"/>
    </source>
</evidence>
<evidence type="ECO:0000313" key="6">
    <source>
        <dbReference type="EMBL" id="NHN33286.1"/>
    </source>
</evidence>